<gene>
    <name evidence="3" type="ORF">LOTGIDRAFT_231693</name>
</gene>
<dbReference type="PANTHER" id="PTHR31807">
    <property type="entry name" value="AUGMIN FAMILY MEMBER"/>
    <property type="match status" value="1"/>
</dbReference>
<dbReference type="GO" id="GO:0005813">
    <property type="term" value="C:centrosome"/>
    <property type="evidence" value="ECO:0007669"/>
    <property type="project" value="TreeGrafter"/>
</dbReference>
<dbReference type="InterPro" id="IPR007573">
    <property type="entry name" value="QWRF"/>
</dbReference>
<feature type="compositionally biased region" description="Polar residues" evidence="2">
    <location>
        <begin position="296"/>
        <end position="360"/>
    </location>
</feature>
<dbReference type="GO" id="GO:0007098">
    <property type="term" value="P:centrosome cycle"/>
    <property type="evidence" value="ECO:0007669"/>
    <property type="project" value="TreeGrafter"/>
</dbReference>
<feature type="region of interest" description="Disordered" evidence="2">
    <location>
        <begin position="248"/>
        <end position="360"/>
    </location>
</feature>
<dbReference type="KEGG" id="lgi:LOTGIDRAFT_231693"/>
<evidence type="ECO:0000256" key="1">
    <source>
        <dbReference type="ARBA" id="ARBA00010016"/>
    </source>
</evidence>
<evidence type="ECO:0000313" key="3">
    <source>
        <dbReference type="EMBL" id="ESO96871.1"/>
    </source>
</evidence>
<feature type="compositionally biased region" description="Polar residues" evidence="2">
    <location>
        <begin position="158"/>
        <end position="167"/>
    </location>
</feature>
<feature type="region of interest" description="Disordered" evidence="2">
    <location>
        <begin position="65"/>
        <end position="84"/>
    </location>
</feature>
<feature type="compositionally biased region" description="Polar residues" evidence="2">
    <location>
        <begin position="273"/>
        <end position="286"/>
    </location>
</feature>
<feature type="compositionally biased region" description="Basic and acidic residues" evidence="2">
    <location>
        <begin position="1"/>
        <end position="10"/>
    </location>
</feature>
<name>V4AT34_LOTGI</name>
<accession>V4AT34</accession>
<feature type="region of interest" description="Disordered" evidence="2">
    <location>
        <begin position="158"/>
        <end position="217"/>
    </location>
</feature>
<dbReference type="PANTHER" id="PTHR31807:SF37">
    <property type="entry name" value="HAUS AUGMIN-LIKE COMPLEX SUBUNIT 8"/>
    <property type="match status" value="1"/>
</dbReference>
<feature type="region of interest" description="Disordered" evidence="2">
    <location>
        <begin position="1"/>
        <end position="29"/>
    </location>
</feature>
<dbReference type="GO" id="GO:0005880">
    <property type="term" value="C:nuclear microtubule"/>
    <property type="evidence" value="ECO:0007669"/>
    <property type="project" value="TreeGrafter"/>
</dbReference>
<dbReference type="HOGENOM" id="CLU_452200_0_0_1"/>
<dbReference type="CTD" id="20248676"/>
<dbReference type="STRING" id="225164.V4AT34"/>
<comment type="similarity">
    <text evidence="1">Belongs to the QWRF family.</text>
</comment>
<protein>
    <submittedName>
        <fullName evidence="3">Uncharacterized protein</fullName>
    </submittedName>
</protein>
<dbReference type="GO" id="GO:0005737">
    <property type="term" value="C:cytoplasm"/>
    <property type="evidence" value="ECO:0007669"/>
    <property type="project" value="TreeGrafter"/>
</dbReference>
<keyword evidence="4" id="KW-1185">Reference proteome</keyword>
<dbReference type="EMBL" id="KB201362">
    <property type="protein sequence ID" value="ESO96871.1"/>
    <property type="molecule type" value="Genomic_DNA"/>
</dbReference>
<evidence type="ECO:0000256" key="2">
    <source>
        <dbReference type="SAM" id="MobiDB-lite"/>
    </source>
</evidence>
<evidence type="ECO:0000313" key="4">
    <source>
        <dbReference type="Proteomes" id="UP000030746"/>
    </source>
</evidence>
<dbReference type="Pfam" id="PF04484">
    <property type="entry name" value="QWRF"/>
    <property type="match status" value="1"/>
</dbReference>
<reference evidence="3 4" key="1">
    <citation type="journal article" date="2013" name="Nature">
        <title>Insights into bilaterian evolution from three spiralian genomes.</title>
        <authorList>
            <person name="Simakov O."/>
            <person name="Marletaz F."/>
            <person name="Cho S.J."/>
            <person name="Edsinger-Gonzales E."/>
            <person name="Havlak P."/>
            <person name="Hellsten U."/>
            <person name="Kuo D.H."/>
            <person name="Larsson T."/>
            <person name="Lv J."/>
            <person name="Arendt D."/>
            <person name="Savage R."/>
            <person name="Osoegawa K."/>
            <person name="de Jong P."/>
            <person name="Grimwood J."/>
            <person name="Chapman J.A."/>
            <person name="Shapiro H."/>
            <person name="Aerts A."/>
            <person name="Otillar R.P."/>
            <person name="Terry A.Y."/>
            <person name="Boore J.L."/>
            <person name="Grigoriev I.V."/>
            <person name="Lindberg D.R."/>
            <person name="Seaver E.C."/>
            <person name="Weisblat D.A."/>
            <person name="Putnam N.H."/>
            <person name="Rokhsar D.S."/>
        </authorList>
    </citation>
    <scope>NUCLEOTIDE SEQUENCE [LARGE SCALE GENOMIC DNA]</scope>
</reference>
<dbReference type="OrthoDB" id="10050218at2759"/>
<proteinExistence type="inferred from homology"/>
<feature type="region of interest" description="Disordered" evidence="2">
    <location>
        <begin position="387"/>
        <end position="407"/>
    </location>
</feature>
<dbReference type="OMA" id="IVCHSPS"/>
<dbReference type="GO" id="GO:0008017">
    <property type="term" value="F:microtubule binding"/>
    <property type="evidence" value="ECO:0007669"/>
    <property type="project" value="TreeGrafter"/>
</dbReference>
<dbReference type="AlphaFoldDB" id="V4AT34"/>
<dbReference type="Proteomes" id="UP000030746">
    <property type="component" value="Unassembled WGS sequence"/>
</dbReference>
<dbReference type="GeneID" id="20248676"/>
<dbReference type="GO" id="GO:0051225">
    <property type="term" value="P:spindle assembly"/>
    <property type="evidence" value="ECO:0007669"/>
    <property type="project" value="TreeGrafter"/>
</dbReference>
<sequence length="604" mass="66885">MASKGKRDLYKPAQKSVPKRNRKPLAQGRLVTEPVCNIVKKTLSGAQVSDDIEDHDTDTLSVTPSKLTPSYHDQVSPQPTSSLDLSDIDTEVIDDINKSVIVMDATENLLNPENSAEVSVNIGMKKSPVRVVCHLDTDALRERNDNVVVEKKSRSVTKVKQSSTLQAISPLHKDRPKSASKGRTPVRKIAGTPSKIKPNYPQPNFNDSDESGSMKGDIEDDLQSIISETDTVCSIDEYIPVIKSKALQNQKTSSKGPKMKMKTAPTIIPSRYLQVSSKSSASFNEKPTSRVKKSSNKSLPVTKSASNSRTTPTLPRKNLASTTVSNNQQQTRAVTPSQLSSQAGGGKTSTPCPDNLPNQTQDIDASAIHAEISAISADLSAMNSTRKVNSPYLNRKQRPNKKDIKSSQQRLEVLYSRYLQWLYLDSKSKMVFKEQEKTAMSQLNALWEEVESLREKESALRLDLVRLQHLNQLDDQLEIQKNGLGPVMTNLPVIDKDYNKLAESLDTTRHQISTRGIYIPEDEDTFQAALESSLKESEYLLGEISCLVRQEVPKTSLFSKSLQTTQKLVDTECTELKKCTELLSAIQSLTVQESSLKIQAIQSS</sequence>
<dbReference type="RefSeq" id="XP_009052368.1">
    <property type="nucleotide sequence ID" value="XM_009054120.1"/>
</dbReference>
<organism evidence="3 4">
    <name type="scientific">Lottia gigantea</name>
    <name type="common">Giant owl limpet</name>
    <dbReference type="NCBI Taxonomy" id="225164"/>
    <lineage>
        <taxon>Eukaryota</taxon>
        <taxon>Metazoa</taxon>
        <taxon>Spiralia</taxon>
        <taxon>Lophotrochozoa</taxon>
        <taxon>Mollusca</taxon>
        <taxon>Gastropoda</taxon>
        <taxon>Patellogastropoda</taxon>
        <taxon>Lottioidea</taxon>
        <taxon>Lottiidae</taxon>
        <taxon>Lottia</taxon>
    </lineage>
</organism>